<dbReference type="PANTHER" id="PTHR12498:SF0">
    <property type="entry name" value="PROTEIN N-TERMINAL ASPARAGINE AMIDOHYDROLASE"/>
    <property type="match status" value="1"/>
</dbReference>
<dbReference type="EMBL" id="CAMAPE010000009">
    <property type="protein sequence ID" value="CAH9075105.1"/>
    <property type="molecule type" value="Genomic_DNA"/>
</dbReference>
<dbReference type="Proteomes" id="UP001152484">
    <property type="component" value="Unassembled WGS sequence"/>
</dbReference>
<evidence type="ECO:0000313" key="2">
    <source>
        <dbReference type="Proteomes" id="UP001152484"/>
    </source>
</evidence>
<dbReference type="GO" id="GO:0008418">
    <property type="term" value="F:protein-N-terminal asparagine amidohydrolase activity"/>
    <property type="evidence" value="ECO:0007669"/>
    <property type="project" value="InterPro"/>
</dbReference>
<protein>
    <recommendedName>
        <fullName evidence="3">Protein N-terminal asparagine amidohydrolase</fullName>
    </recommendedName>
</protein>
<evidence type="ECO:0000313" key="1">
    <source>
        <dbReference type="EMBL" id="CAH9075105.1"/>
    </source>
</evidence>
<dbReference type="GO" id="GO:0006511">
    <property type="term" value="P:ubiquitin-dependent protein catabolic process"/>
    <property type="evidence" value="ECO:0007669"/>
    <property type="project" value="TreeGrafter"/>
</dbReference>
<dbReference type="PANTHER" id="PTHR12498">
    <property type="entry name" value="N-TERMINAL ASPARAGINE AMIDOHYDROLASE"/>
    <property type="match status" value="1"/>
</dbReference>
<dbReference type="Pfam" id="PF14736">
    <property type="entry name" value="N_Asn_amidohyd"/>
    <property type="match status" value="1"/>
</dbReference>
<name>A0A9P0YSQ8_CUSEU</name>
<gene>
    <name evidence="1" type="ORF">CEURO_LOCUS5484</name>
</gene>
<dbReference type="OrthoDB" id="539995at2759"/>
<reference evidence="1" key="1">
    <citation type="submission" date="2022-07" db="EMBL/GenBank/DDBJ databases">
        <authorList>
            <person name="Macas J."/>
            <person name="Novak P."/>
            <person name="Neumann P."/>
        </authorList>
    </citation>
    <scope>NUCLEOTIDE SEQUENCE</scope>
</reference>
<proteinExistence type="predicted"/>
<keyword evidence="2" id="KW-1185">Reference proteome</keyword>
<dbReference type="InterPro" id="IPR026750">
    <property type="entry name" value="NTAN1"/>
</dbReference>
<evidence type="ECO:0008006" key="3">
    <source>
        <dbReference type="Google" id="ProtNLM"/>
    </source>
</evidence>
<dbReference type="GO" id="GO:0005634">
    <property type="term" value="C:nucleus"/>
    <property type="evidence" value="ECO:0007669"/>
    <property type="project" value="TreeGrafter"/>
</dbReference>
<dbReference type="AlphaFoldDB" id="A0A9P0YSQ8"/>
<accession>A0A9P0YSQ8</accession>
<comment type="caution">
    <text evidence="1">The sequence shown here is derived from an EMBL/GenBank/DDBJ whole genome shotgun (WGS) entry which is preliminary data.</text>
</comment>
<sequence>MHLMMDRRLKSRSREFNGIREVEHSFCDIQKTKLVYIMQKEYATVNPSLVDAVGTDGLSTCVGLIIRNPKNRKISVAHIDIPNIVEAGLGQMLSSISDQDSNASYDVHLIGGYKDISYEHKRWRQGVSLTLCSKIIEVLFKSPAKFNIQTLHVLDHNTQYDREKNAYRIFEGFIVKTDTGSILPARFHETTKGPAIILREARRSLCVIDSNWKNRLLYTYDTDSDRYIIAPISWDETAIEGPKQLLGLSDEDFAKVYYYSPPLQIDHDYIRYLKSIVEYIVKNPNSEMVFPNRKPRAFMRIPNGE</sequence>
<organism evidence="1 2">
    <name type="scientific">Cuscuta europaea</name>
    <name type="common">European dodder</name>
    <dbReference type="NCBI Taxonomy" id="41803"/>
    <lineage>
        <taxon>Eukaryota</taxon>
        <taxon>Viridiplantae</taxon>
        <taxon>Streptophyta</taxon>
        <taxon>Embryophyta</taxon>
        <taxon>Tracheophyta</taxon>
        <taxon>Spermatophyta</taxon>
        <taxon>Magnoliopsida</taxon>
        <taxon>eudicotyledons</taxon>
        <taxon>Gunneridae</taxon>
        <taxon>Pentapetalae</taxon>
        <taxon>asterids</taxon>
        <taxon>lamiids</taxon>
        <taxon>Solanales</taxon>
        <taxon>Convolvulaceae</taxon>
        <taxon>Cuscuteae</taxon>
        <taxon>Cuscuta</taxon>
        <taxon>Cuscuta subgen. Cuscuta</taxon>
    </lineage>
</organism>